<evidence type="ECO:0008006" key="5">
    <source>
        <dbReference type="Google" id="ProtNLM"/>
    </source>
</evidence>
<evidence type="ECO:0000313" key="4">
    <source>
        <dbReference type="Proteomes" id="UP000663834"/>
    </source>
</evidence>
<dbReference type="EMBL" id="CAJOBF010004109">
    <property type="protein sequence ID" value="CAF4124276.1"/>
    <property type="molecule type" value="Genomic_DNA"/>
</dbReference>
<dbReference type="AlphaFoldDB" id="A0A816AIX0"/>
<dbReference type="Proteomes" id="UP000663842">
    <property type="component" value="Unassembled WGS sequence"/>
</dbReference>
<evidence type="ECO:0000313" key="1">
    <source>
        <dbReference type="EMBL" id="CAF1595545.1"/>
    </source>
</evidence>
<evidence type="ECO:0000313" key="2">
    <source>
        <dbReference type="EMBL" id="CAF1976090.1"/>
    </source>
</evidence>
<dbReference type="Proteomes" id="UP000663834">
    <property type="component" value="Unassembled WGS sequence"/>
</dbReference>
<protein>
    <recommendedName>
        <fullName evidence="5">Endonuclease-reverse transcriptase</fullName>
    </recommendedName>
</protein>
<evidence type="ECO:0000313" key="3">
    <source>
        <dbReference type="EMBL" id="CAF4124276.1"/>
    </source>
</evidence>
<reference evidence="1" key="1">
    <citation type="submission" date="2021-02" db="EMBL/GenBank/DDBJ databases">
        <authorList>
            <person name="Nowell W R."/>
        </authorList>
    </citation>
    <scope>NUCLEOTIDE SEQUENCE</scope>
</reference>
<dbReference type="EMBL" id="CAJNOW010011250">
    <property type="protein sequence ID" value="CAF1595545.1"/>
    <property type="molecule type" value="Genomic_DNA"/>
</dbReference>
<dbReference type="OrthoDB" id="407509at2759"/>
<comment type="caution">
    <text evidence="1">The sequence shown here is derived from an EMBL/GenBank/DDBJ whole genome shotgun (WGS) entry which is preliminary data.</text>
</comment>
<proteinExistence type="predicted"/>
<dbReference type="EMBL" id="CAJNRE010002392">
    <property type="protein sequence ID" value="CAF1976090.1"/>
    <property type="molecule type" value="Genomic_DNA"/>
</dbReference>
<gene>
    <name evidence="1" type="ORF">KQP761_LOCUS21672</name>
    <name evidence="2" type="ORF">MBJ925_LOCUS7039</name>
    <name evidence="3" type="ORF">UXM345_LOCUS23594</name>
</gene>
<organism evidence="1 4">
    <name type="scientific">Rotaria magnacalcarata</name>
    <dbReference type="NCBI Taxonomy" id="392030"/>
    <lineage>
        <taxon>Eukaryota</taxon>
        <taxon>Metazoa</taxon>
        <taxon>Spiralia</taxon>
        <taxon>Gnathifera</taxon>
        <taxon>Rotifera</taxon>
        <taxon>Eurotatoria</taxon>
        <taxon>Bdelloidea</taxon>
        <taxon>Philodinida</taxon>
        <taxon>Philodinidae</taxon>
        <taxon>Rotaria</taxon>
    </lineage>
</organism>
<accession>A0A816AIX0</accession>
<name>A0A816AIX0_9BILA</name>
<dbReference type="Proteomes" id="UP000663824">
    <property type="component" value="Unassembled WGS sequence"/>
</dbReference>
<sequence length="126" mass="15355">MRESDKQKLQTTQRAIERRVLGIKLVQKIPNNIIPQRTKFKGAYIDALQRKFRWADHVARREDNRWTNRTTFWWPYNFQRSRGRPSDRWRKLMQDNLGRNWHELARNRTAYKERTAEVLSSLLSSL</sequence>